<comment type="caution">
    <text evidence="1">The sequence shown here is derived from an EMBL/GenBank/DDBJ whole genome shotgun (WGS) entry which is preliminary data.</text>
</comment>
<reference evidence="1" key="1">
    <citation type="submission" date="2022-06" db="EMBL/GenBank/DDBJ databases">
        <authorList>
            <person name="Legras J.-L."/>
            <person name="Devillers H."/>
            <person name="Grondin C."/>
        </authorList>
    </citation>
    <scope>NUCLEOTIDE SEQUENCE</scope>
    <source>
        <strain evidence="1">CLIB 1444</strain>
    </source>
</reference>
<keyword evidence="2" id="KW-1185">Reference proteome</keyword>
<evidence type="ECO:0000313" key="2">
    <source>
        <dbReference type="Proteomes" id="UP001152531"/>
    </source>
</evidence>
<organism evidence="1 2">
    <name type="scientific">[Candida] jaroonii</name>
    <dbReference type="NCBI Taxonomy" id="467808"/>
    <lineage>
        <taxon>Eukaryota</taxon>
        <taxon>Fungi</taxon>
        <taxon>Dikarya</taxon>
        <taxon>Ascomycota</taxon>
        <taxon>Saccharomycotina</taxon>
        <taxon>Pichiomycetes</taxon>
        <taxon>Debaryomycetaceae</taxon>
        <taxon>Yamadazyma</taxon>
    </lineage>
</organism>
<sequence>MRKSFYTSKSWFSRLWFKIPSNFKYGTGLVGVATTIANVHPNILVTLGPPIGISSYFTYRFLIERQYKKDVNIAKTSEKTIKLENYDETDIDLVLKGINNEFEYFKSNILREIHQLVNSNIDNDSIFVKDDQINYKFGDFENFIVSNYDSKKFIKFSMSLFDKSTAKRLGIMEVYLTEVSEDEYKVKLVITPNNGKVMEI</sequence>
<name>A0ACA9Y9E5_9ASCO</name>
<dbReference type="EMBL" id="CALSDN010000006">
    <property type="protein sequence ID" value="CAH6721596.1"/>
    <property type="molecule type" value="Genomic_DNA"/>
</dbReference>
<dbReference type="Proteomes" id="UP001152531">
    <property type="component" value="Unassembled WGS sequence"/>
</dbReference>
<protein>
    <submittedName>
        <fullName evidence="1">Uncharacterized protein</fullName>
    </submittedName>
</protein>
<accession>A0ACA9Y9E5</accession>
<evidence type="ECO:0000313" key="1">
    <source>
        <dbReference type="EMBL" id="CAH6721596.1"/>
    </source>
</evidence>
<gene>
    <name evidence="1" type="ORF">CLIB1444_06S05798</name>
</gene>
<proteinExistence type="predicted"/>